<dbReference type="EMBL" id="MN739318">
    <property type="protein sequence ID" value="QHS98540.1"/>
    <property type="molecule type" value="Genomic_DNA"/>
</dbReference>
<accession>A0A6C0C2B4</accession>
<proteinExistence type="predicted"/>
<protein>
    <submittedName>
        <fullName evidence="2">Uncharacterized protein</fullName>
    </submittedName>
</protein>
<organism evidence="2">
    <name type="scientific">viral metagenome</name>
    <dbReference type="NCBI Taxonomy" id="1070528"/>
    <lineage>
        <taxon>unclassified sequences</taxon>
        <taxon>metagenomes</taxon>
        <taxon>organismal metagenomes</taxon>
    </lineage>
</organism>
<feature type="region of interest" description="Disordered" evidence="1">
    <location>
        <begin position="1"/>
        <end position="69"/>
    </location>
</feature>
<feature type="compositionally biased region" description="Basic residues" evidence="1">
    <location>
        <begin position="1"/>
        <end position="31"/>
    </location>
</feature>
<name>A0A6C0C2B4_9ZZZZ</name>
<sequence>MARRRTRRRRSRSRSRSRSRGRGKKGKRGSKKNPFSSKAKAMRSTRKGAKYYKRKGRTLKFKKGKKKRR</sequence>
<evidence type="ECO:0000256" key="1">
    <source>
        <dbReference type="SAM" id="MobiDB-lite"/>
    </source>
</evidence>
<feature type="compositionally biased region" description="Basic residues" evidence="1">
    <location>
        <begin position="40"/>
        <end position="69"/>
    </location>
</feature>
<reference evidence="2" key="1">
    <citation type="journal article" date="2020" name="Nature">
        <title>Giant virus diversity and host interactions through global metagenomics.</title>
        <authorList>
            <person name="Schulz F."/>
            <person name="Roux S."/>
            <person name="Paez-Espino D."/>
            <person name="Jungbluth S."/>
            <person name="Walsh D.A."/>
            <person name="Denef V.J."/>
            <person name="McMahon K.D."/>
            <person name="Konstantinidis K.T."/>
            <person name="Eloe-Fadrosh E.A."/>
            <person name="Kyrpides N.C."/>
            <person name="Woyke T."/>
        </authorList>
    </citation>
    <scope>NUCLEOTIDE SEQUENCE</scope>
    <source>
        <strain evidence="2">GVMAG-M-3300020185-18</strain>
    </source>
</reference>
<evidence type="ECO:0000313" key="2">
    <source>
        <dbReference type="EMBL" id="QHS98540.1"/>
    </source>
</evidence>
<dbReference type="AlphaFoldDB" id="A0A6C0C2B4"/>